<keyword evidence="10" id="KW-0539">Nucleus</keyword>
<feature type="domain" description="C2H2-type" evidence="13">
    <location>
        <begin position="513"/>
        <end position="540"/>
    </location>
</feature>
<evidence type="ECO:0000256" key="4">
    <source>
        <dbReference type="ARBA" id="ARBA00022737"/>
    </source>
</evidence>
<feature type="domain" description="C2H2-type" evidence="13">
    <location>
        <begin position="345"/>
        <end position="372"/>
    </location>
</feature>
<dbReference type="Pfam" id="PF00096">
    <property type="entry name" value="zf-C2H2"/>
    <property type="match status" value="7"/>
</dbReference>
<accession>A0A1A7WB70</accession>
<dbReference type="GO" id="GO:0000785">
    <property type="term" value="C:chromatin"/>
    <property type="evidence" value="ECO:0007669"/>
    <property type="project" value="TreeGrafter"/>
</dbReference>
<evidence type="ECO:0000259" key="13">
    <source>
        <dbReference type="PROSITE" id="PS50157"/>
    </source>
</evidence>
<keyword evidence="5 11" id="KW-0863">Zinc-finger</keyword>
<dbReference type="PANTHER" id="PTHR14003">
    <property type="entry name" value="TRANSCRIPTIONAL REPRESSOR PROTEIN YY"/>
    <property type="match status" value="1"/>
</dbReference>
<evidence type="ECO:0000256" key="2">
    <source>
        <dbReference type="ARBA" id="ARBA00006991"/>
    </source>
</evidence>
<feature type="domain" description="C2H2-type" evidence="13">
    <location>
        <begin position="429"/>
        <end position="456"/>
    </location>
</feature>
<dbReference type="GO" id="GO:0008270">
    <property type="term" value="F:zinc ion binding"/>
    <property type="evidence" value="ECO:0007669"/>
    <property type="project" value="UniProtKB-KW"/>
</dbReference>
<dbReference type="InterPro" id="IPR013087">
    <property type="entry name" value="Znf_C2H2_type"/>
</dbReference>
<evidence type="ECO:0000313" key="14">
    <source>
        <dbReference type="EMBL" id="SBP02771.1"/>
    </source>
</evidence>
<name>A0A1A7WB70_9TELE</name>
<keyword evidence="9" id="KW-0804">Transcription</keyword>
<dbReference type="PANTHER" id="PTHR14003:SF23">
    <property type="entry name" value="ZINC FINGER PROTEIN 143"/>
    <property type="match status" value="1"/>
</dbReference>
<evidence type="ECO:0000256" key="1">
    <source>
        <dbReference type="ARBA" id="ARBA00004123"/>
    </source>
</evidence>
<dbReference type="PROSITE" id="PS00028">
    <property type="entry name" value="ZINC_FINGER_C2H2_1"/>
    <property type="match status" value="8"/>
</dbReference>
<dbReference type="SMART" id="SM00355">
    <property type="entry name" value="ZnF_C2H2"/>
    <property type="match status" value="10"/>
</dbReference>
<dbReference type="FunFam" id="3.30.160.60:FF:000733">
    <property type="entry name" value="Zinc finger protein 236 variant"/>
    <property type="match status" value="1"/>
</dbReference>
<comment type="subcellular location">
    <subcellularLocation>
        <location evidence="1">Nucleus</location>
    </subcellularLocation>
</comment>
<evidence type="ECO:0000256" key="5">
    <source>
        <dbReference type="ARBA" id="ARBA00022771"/>
    </source>
</evidence>
<keyword evidence="3" id="KW-0479">Metal-binding</keyword>
<dbReference type="Gene3D" id="3.30.160.60">
    <property type="entry name" value="Classic Zinc Finger"/>
    <property type="match status" value="9"/>
</dbReference>
<dbReference type="FunFam" id="3.30.160.60:FF:002343">
    <property type="entry name" value="Zinc finger protein 33A"/>
    <property type="match status" value="1"/>
</dbReference>
<comment type="similarity">
    <text evidence="2">Belongs to the krueppel C2H2-type zinc-finger protein family.</text>
</comment>
<feature type="domain" description="C2H2-type" evidence="13">
    <location>
        <begin position="457"/>
        <end position="484"/>
    </location>
</feature>
<dbReference type="FunFam" id="3.30.160.60:FF:002063">
    <property type="entry name" value="RB associated KRAB zinc finger"/>
    <property type="match status" value="1"/>
</dbReference>
<evidence type="ECO:0000256" key="9">
    <source>
        <dbReference type="ARBA" id="ARBA00023163"/>
    </source>
</evidence>
<dbReference type="GO" id="GO:0031519">
    <property type="term" value="C:PcG protein complex"/>
    <property type="evidence" value="ECO:0007669"/>
    <property type="project" value="TreeGrafter"/>
</dbReference>
<dbReference type="FunFam" id="3.30.160.60:FF:001498">
    <property type="entry name" value="Zinc finger protein 404"/>
    <property type="match status" value="2"/>
</dbReference>
<evidence type="ECO:0000256" key="8">
    <source>
        <dbReference type="ARBA" id="ARBA00023125"/>
    </source>
</evidence>
<feature type="domain" description="C2H2-type" evidence="13">
    <location>
        <begin position="485"/>
        <end position="512"/>
    </location>
</feature>
<reference evidence="14" key="2">
    <citation type="submission" date="2016-06" db="EMBL/GenBank/DDBJ databases">
        <title>The genome of a short-lived fish provides insights into sex chromosome evolution and the genetic control of aging.</title>
        <authorList>
            <person name="Reichwald K."/>
            <person name="Felder M."/>
            <person name="Petzold A."/>
            <person name="Koch P."/>
            <person name="Groth M."/>
            <person name="Platzer M."/>
        </authorList>
    </citation>
    <scope>NUCLEOTIDE SEQUENCE</scope>
    <source>
        <tissue evidence="14">Brain</tissue>
    </source>
</reference>
<dbReference type="PROSITE" id="PS50157">
    <property type="entry name" value="ZINC_FINGER_C2H2_2"/>
    <property type="match status" value="10"/>
</dbReference>
<dbReference type="EMBL" id="HADX01006504">
    <property type="protein sequence ID" value="SBP28736.1"/>
    <property type="molecule type" value="Transcribed_RNA"/>
</dbReference>
<feature type="domain" description="C2H2-type" evidence="13">
    <location>
        <begin position="317"/>
        <end position="344"/>
    </location>
</feature>
<dbReference type="EMBL" id="HADW01001371">
    <property type="protein sequence ID" value="SBP02771.1"/>
    <property type="molecule type" value="Transcribed_RNA"/>
</dbReference>
<feature type="domain" description="C2H2-type" evidence="13">
    <location>
        <begin position="291"/>
        <end position="317"/>
    </location>
</feature>
<feature type="region of interest" description="Disordered" evidence="12">
    <location>
        <begin position="567"/>
        <end position="589"/>
    </location>
</feature>
<dbReference type="AlphaFoldDB" id="A0A1A7WB70"/>
<keyword evidence="6" id="KW-0862">Zinc</keyword>
<feature type="domain" description="C2H2-type" evidence="13">
    <location>
        <begin position="401"/>
        <end position="428"/>
    </location>
</feature>
<keyword evidence="7" id="KW-0805">Transcription regulation</keyword>
<sequence length="589" mass="66127">MDTSSDLKMFLESSLNDIFKATVTAILDSVGRTLSEYQGTIQRIESENEELKRLLFTQETPELVHEDLCDRDAAEQAPASEWNDHPISCIQNEFRVSICSSDRKSSRRKSKGGAMREYTSSASFSLETDQIEENVCVDSFTGKMEPSLEGHDAMDLSHPSLLLNLMMKPIKSESSDVIEASPDAYPPLVLPLRPEEECKGSESDVNATAAADSLIQNGLFIKTEEEEMTEALVNTEGDGLFQPELQYASIYQEPELNPERGSSLEVKVMVKQTNSPLSTPPELLESNNNNLSCPSCQKTFSRTAALNSHTCCSKNAHCCSRCGKCFDRADLLKSHEQTHTQKGHHVCDICGKEHTCLSQLRIHRRTHTGEKPYSCSHCGKLFNEHKQLKVHLRTHTGEKPYSCQHCGKKFANASNLNIHERIHTGVKPYCCTQCGKKFTNHGDLKTHYRIHTGERPYSCKVCKKTFSQTGHLTIHMRSHTGEKPYSCNECGKKFTVTSSLKLHQKTHTGEKGYSCSYCSKSFSRSGHLKRHELVHTKEKFFICSECGKPYTDQSSLKKHMKKHVLEEQQLQGESRSVEDAANQASTSQT</sequence>
<feature type="domain" description="C2H2-type" evidence="13">
    <location>
        <begin position="541"/>
        <end position="568"/>
    </location>
</feature>
<dbReference type="InterPro" id="IPR036236">
    <property type="entry name" value="Znf_C2H2_sf"/>
</dbReference>
<dbReference type="SUPFAM" id="SSF57667">
    <property type="entry name" value="beta-beta-alpha zinc fingers"/>
    <property type="match status" value="5"/>
</dbReference>
<reference evidence="14" key="1">
    <citation type="submission" date="2016-05" db="EMBL/GenBank/DDBJ databases">
        <authorList>
            <person name="Lavstsen T."/>
            <person name="Jespersen J.S."/>
        </authorList>
    </citation>
    <scope>NUCLEOTIDE SEQUENCE</scope>
    <source>
        <tissue evidence="14">Brain</tissue>
    </source>
</reference>
<evidence type="ECO:0000256" key="10">
    <source>
        <dbReference type="ARBA" id="ARBA00023242"/>
    </source>
</evidence>
<dbReference type="GO" id="GO:0000978">
    <property type="term" value="F:RNA polymerase II cis-regulatory region sequence-specific DNA binding"/>
    <property type="evidence" value="ECO:0007669"/>
    <property type="project" value="TreeGrafter"/>
</dbReference>
<dbReference type="FunFam" id="3.30.160.60:FF:000100">
    <property type="entry name" value="Zinc finger 45-like"/>
    <property type="match status" value="1"/>
</dbReference>
<feature type="domain" description="C2H2-type" evidence="13">
    <location>
        <begin position="373"/>
        <end position="400"/>
    </location>
</feature>
<proteinExistence type="inferred from homology"/>
<dbReference type="GO" id="GO:0005667">
    <property type="term" value="C:transcription regulator complex"/>
    <property type="evidence" value="ECO:0007669"/>
    <property type="project" value="TreeGrafter"/>
</dbReference>
<protein>
    <recommendedName>
        <fullName evidence="13">C2H2-type domain-containing protein</fullName>
    </recommendedName>
</protein>
<evidence type="ECO:0000256" key="7">
    <source>
        <dbReference type="ARBA" id="ARBA00023015"/>
    </source>
</evidence>
<organism evidence="14">
    <name type="scientific">Iconisemion striatum</name>
    <dbReference type="NCBI Taxonomy" id="60296"/>
    <lineage>
        <taxon>Eukaryota</taxon>
        <taxon>Metazoa</taxon>
        <taxon>Chordata</taxon>
        <taxon>Craniata</taxon>
        <taxon>Vertebrata</taxon>
        <taxon>Euteleostomi</taxon>
        <taxon>Actinopterygii</taxon>
        <taxon>Neopterygii</taxon>
        <taxon>Teleostei</taxon>
        <taxon>Neoteleostei</taxon>
        <taxon>Acanthomorphata</taxon>
        <taxon>Ovalentaria</taxon>
        <taxon>Atherinomorphae</taxon>
        <taxon>Cyprinodontiformes</taxon>
        <taxon>Nothobranchiidae</taxon>
        <taxon>Iconisemion</taxon>
    </lineage>
</organism>
<evidence type="ECO:0000256" key="6">
    <source>
        <dbReference type="ARBA" id="ARBA00022833"/>
    </source>
</evidence>
<evidence type="ECO:0000256" key="11">
    <source>
        <dbReference type="PROSITE-ProRule" id="PRU00042"/>
    </source>
</evidence>
<evidence type="ECO:0000256" key="12">
    <source>
        <dbReference type="SAM" id="MobiDB-lite"/>
    </source>
</evidence>
<dbReference type="FunFam" id="3.30.160.60:FF:001954">
    <property type="entry name" value="Zinc finger protein 787"/>
    <property type="match status" value="1"/>
</dbReference>
<gene>
    <name evidence="14" type="primary">Nfu_g_1_006270</name>
</gene>
<evidence type="ECO:0000256" key="3">
    <source>
        <dbReference type="ARBA" id="ARBA00022723"/>
    </source>
</evidence>
<keyword evidence="8" id="KW-0238">DNA-binding</keyword>
<dbReference type="GO" id="GO:0000981">
    <property type="term" value="F:DNA-binding transcription factor activity, RNA polymerase II-specific"/>
    <property type="evidence" value="ECO:0007669"/>
    <property type="project" value="TreeGrafter"/>
</dbReference>
<keyword evidence="4" id="KW-0677">Repeat</keyword>